<evidence type="ECO:0000313" key="1">
    <source>
        <dbReference type="EMBL" id="REA56860.1"/>
    </source>
</evidence>
<reference evidence="1 2" key="1">
    <citation type="submission" date="2018-07" db="EMBL/GenBank/DDBJ databases">
        <title>Dyadobacter roseus sp. nov., isolated from rose rhizosphere soil.</title>
        <authorList>
            <person name="Chen L."/>
        </authorList>
    </citation>
    <scope>NUCLEOTIDE SEQUENCE [LARGE SCALE GENOMIC DNA]</scope>
    <source>
        <strain evidence="1 2">RS19</strain>
    </source>
</reference>
<organism evidence="1 2">
    <name type="scientific">Dyadobacter luteus</name>
    <dbReference type="NCBI Taxonomy" id="2259619"/>
    <lineage>
        <taxon>Bacteria</taxon>
        <taxon>Pseudomonadati</taxon>
        <taxon>Bacteroidota</taxon>
        <taxon>Cytophagia</taxon>
        <taxon>Cytophagales</taxon>
        <taxon>Spirosomataceae</taxon>
        <taxon>Dyadobacter</taxon>
    </lineage>
</organism>
<dbReference type="Gene3D" id="1.25.10.10">
    <property type="entry name" value="Leucine-rich Repeat Variant"/>
    <property type="match status" value="1"/>
</dbReference>
<dbReference type="AlphaFoldDB" id="A0A3D8Y3X9"/>
<dbReference type="Proteomes" id="UP000256373">
    <property type="component" value="Unassembled WGS sequence"/>
</dbReference>
<keyword evidence="2" id="KW-1185">Reference proteome</keyword>
<sequence length="172" mass="19568">MNIREELLKYQVQSKAQAMQIATDAAGSEMVLGELIDCFTSGDTRLTQRAAWSLSWVAQKNPEAIQPYIDIIVSQISRPEAHDAVIRNSLRILEDIEIPEQFHGEVLNACFDFIQKKHTAVAIKAFSLHVIFNLSKLYPEIRNELKLVIQENIEFETAAFRSRGKKLLAKLK</sequence>
<accession>A0A3D8Y3X9</accession>
<evidence type="ECO:0000313" key="2">
    <source>
        <dbReference type="Proteomes" id="UP000256373"/>
    </source>
</evidence>
<evidence type="ECO:0008006" key="3">
    <source>
        <dbReference type="Google" id="ProtNLM"/>
    </source>
</evidence>
<dbReference type="InterPro" id="IPR011989">
    <property type="entry name" value="ARM-like"/>
</dbReference>
<proteinExistence type="predicted"/>
<dbReference type="EMBL" id="QNUL01000033">
    <property type="protein sequence ID" value="REA56860.1"/>
    <property type="molecule type" value="Genomic_DNA"/>
</dbReference>
<protein>
    <recommendedName>
        <fullName evidence="3">HEAT repeat domain-containing protein</fullName>
    </recommendedName>
</protein>
<name>A0A3D8Y3X9_9BACT</name>
<comment type="caution">
    <text evidence="1">The sequence shown here is derived from an EMBL/GenBank/DDBJ whole genome shotgun (WGS) entry which is preliminary data.</text>
</comment>
<dbReference type="InterPro" id="IPR016024">
    <property type="entry name" value="ARM-type_fold"/>
</dbReference>
<dbReference type="OrthoDB" id="667893at2"/>
<dbReference type="SUPFAM" id="SSF48371">
    <property type="entry name" value="ARM repeat"/>
    <property type="match status" value="1"/>
</dbReference>
<gene>
    <name evidence="1" type="ORF">DSL64_25445</name>
</gene>